<dbReference type="InterPro" id="IPR027377">
    <property type="entry name" value="ZAR1/RTP1-5-like_Znf-3CxxC"/>
</dbReference>
<accession>A0A2K6FBL8</accession>
<evidence type="ECO:0000256" key="7">
    <source>
        <dbReference type="ARBA" id="ARBA00023136"/>
    </source>
</evidence>
<dbReference type="Pfam" id="PF13695">
    <property type="entry name" value="Zn_ribbon_3CxxC"/>
    <property type="match status" value="1"/>
</dbReference>
<evidence type="ECO:0000256" key="6">
    <source>
        <dbReference type="ARBA" id="ARBA00022989"/>
    </source>
</evidence>
<evidence type="ECO:0000256" key="4">
    <source>
        <dbReference type="ARBA" id="ARBA00022771"/>
    </source>
</evidence>
<dbReference type="GO" id="GO:0005737">
    <property type="term" value="C:cytoplasm"/>
    <property type="evidence" value="ECO:0007669"/>
    <property type="project" value="Ensembl"/>
</dbReference>
<dbReference type="GO" id="GO:0016020">
    <property type="term" value="C:membrane"/>
    <property type="evidence" value="ECO:0007669"/>
    <property type="project" value="UniProtKB-SubCell"/>
</dbReference>
<dbReference type="GO" id="GO:0008270">
    <property type="term" value="F:zinc ion binding"/>
    <property type="evidence" value="ECO:0007669"/>
    <property type="project" value="UniProtKB-KW"/>
</dbReference>
<dbReference type="GO" id="GO:0051607">
    <property type="term" value="P:defense response to virus"/>
    <property type="evidence" value="ECO:0007669"/>
    <property type="project" value="Ensembl"/>
</dbReference>
<reference evidence="10" key="2">
    <citation type="submission" date="2025-09" db="UniProtKB">
        <authorList>
            <consortium name="Ensembl"/>
        </authorList>
    </citation>
    <scope>IDENTIFICATION</scope>
</reference>
<evidence type="ECO:0000256" key="3">
    <source>
        <dbReference type="ARBA" id="ARBA00022723"/>
    </source>
</evidence>
<name>A0A2K6FBL8_PROCO</name>
<dbReference type="GO" id="GO:0006612">
    <property type="term" value="P:protein targeting to membrane"/>
    <property type="evidence" value="ECO:0007669"/>
    <property type="project" value="Ensembl"/>
</dbReference>
<proteinExistence type="predicted"/>
<evidence type="ECO:0000256" key="5">
    <source>
        <dbReference type="ARBA" id="ARBA00022833"/>
    </source>
</evidence>
<evidence type="ECO:0000256" key="8">
    <source>
        <dbReference type="SAM" id="Phobius"/>
    </source>
</evidence>
<reference evidence="10" key="1">
    <citation type="submission" date="2025-08" db="UniProtKB">
        <authorList>
            <consortium name="Ensembl"/>
        </authorList>
    </citation>
    <scope>IDENTIFICATION</scope>
</reference>
<dbReference type="Proteomes" id="UP000233160">
    <property type="component" value="Unassembled WGS sequence"/>
</dbReference>
<dbReference type="SMART" id="SM01328">
    <property type="entry name" value="zf-3CxxC"/>
    <property type="match status" value="1"/>
</dbReference>
<dbReference type="GO" id="GO:0051205">
    <property type="term" value="P:protein insertion into membrane"/>
    <property type="evidence" value="ECO:0007669"/>
    <property type="project" value="TreeGrafter"/>
</dbReference>
<evidence type="ECO:0000313" key="10">
    <source>
        <dbReference type="Ensembl" id="ENSPCOP00000011381.1"/>
    </source>
</evidence>
<keyword evidence="11" id="KW-1185">Reference proteome</keyword>
<keyword evidence="5" id="KW-0862">Zinc</keyword>
<evidence type="ECO:0000313" key="11">
    <source>
        <dbReference type="Proteomes" id="UP000233160"/>
    </source>
</evidence>
<comment type="subcellular location">
    <subcellularLocation>
        <location evidence="1">Membrane</location>
        <topology evidence="1">Single-pass membrane protein</topology>
    </subcellularLocation>
</comment>
<dbReference type="AlphaFoldDB" id="A0A2K6FBL8"/>
<feature type="transmembrane region" description="Helical" evidence="8">
    <location>
        <begin position="225"/>
        <end position="242"/>
    </location>
</feature>
<gene>
    <name evidence="10" type="primary">RTP4</name>
</gene>
<dbReference type="OMA" id="WTWEQTF"/>
<dbReference type="PANTHER" id="PTHR14402:SF8">
    <property type="entry name" value="RECEPTOR-TRANSPORTING PROTEIN 4"/>
    <property type="match status" value="1"/>
</dbReference>
<evidence type="ECO:0000256" key="2">
    <source>
        <dbReference type="ARBA" id="ARBA00022692"/>
    </source>
</evidence>
<dbReference type="PANTHER" id="PTHR14402">
    <property type="entry name" value="RECEPTOR TRANSPORTING PROTEIN"/>
    <property type="match status" value="1"/>
</dbReference>
<keyword evidence="4" id="KW-0863">Zinc-finger</keyword>
<dbReference type="GeneTree" id="ENSGT00940000162610"/>
<keyword evidence="3" id="KW-0479">Metal-binding</keyword>
<feature type="domain" description="3CxxC-type" evidence="9">
    <location>
        <begin position="47"/>
        <end position="159"/>
    </location>
</feature>
<evidence type="ECO:0000256" key="1">
    <source>
        <dbReference type="ARBA" id="ARBA00004167"/>
    </source>
</evidence>
<sequence length="245" mass="28020">MVLDIWTWEQTFQELIREVKPLAKTLKLDGDLQLDCVAPGWKQYQQRAFGWFQCSLCCRSWASARVQILCHTYWERRTDQGQVVMRLFAQRCQKCTWSQYEMPEFSPESTTRILNNLVQHILKRYYGDGTRKFPNTTVIPEVPLEGSHDTANCEACTLGFCVQGLQSHMTEPPPSPPSYPKIGRPFPGNSIVCIPTQAMNQSAQAKEAKASGSKGSVPSHDQDPLIVYVFLFLFIFIAVKFFKQE</sequence>
<protein>
    <submittedName>
        <fullName evidence="10">Receptor transporter protein 4</fullName>
    </submittedName>
</protein>
<evidence type="ECO:0000259" key="9">
    <source>
        <dbReference type="SMART" id="SM01328"/>
    </source>
</evidence>
<keyword evidence="2 8" id="KW-0812">Transmembrane</keyword>
<dbReference type="GO" id="GO:0031849">
    <property type="term" value="F:olfactory receptor binding"/>
    <property type="evidence" value="ECO:0007669"/>
    <property type="project" value="TreeGrafter"/>
</dbReference>
<keyword evidence="6 8" id="KW-1133">Transmembrane helix</keyword>
<keyword evidence="7 8" id="KW-0472">Membrane</keyword>
<dbReference type="GO" id="GO:0001580">
    <property type="term" value="P:detection of chemical stimulus involved in sensory perception of bitter taste"/>
    <property type="evidence" value="ECO:0007669"/>
    <property type="project" value="Ensembl"/>
</dbReference>
<dbReference type="Ensembl" id="ENSPCOT00000021969.1">
    <property type="protein sequence ID" value="ENSPCOP00000011381.1"/>
    <property type="gene ID" value="ENSPCOG00000017208.1"/>
</dbReference>
<dbReference type="InterPro" id="IPR026096">
    <property type="entry name" value="R-trans_p"/>
</dbReference>
<dbReference type="STRING" id="379532.ENSPCOP00000011381"/>
<organism evidence="10 11">
    <name type="scientific">Propithecus coquereli</name>
    <name type="common">Coquerel's sifaka</name>
    <name type="synonym">Propithecus verreauxi coquereli</name>
    <dbReference type="NCBI Taxonomy" id="379532"/>
    <lineage>
        <taxon>Eukaryota</taxon>
        <taxon>Metazoa</taxon>
        <taxon>Chordata</taxon>
        <taxon>Craniata</taxon>
        <taxon>Vertebrata</taxon>
        <taxon>Euteleostomi</taxon>
        <taxon>Mammalia</taxon>
        <taxon>Eutheria</taxon>
        <taxon>Euarchontoglires</taxon>
        <taxon>Primates</taxon>
        <taxon>Strepsirrhini</taxon>
        <taxon>Lemuriformes</taxon>
        <taxon>Indriidae</taxon>
        <taxon>Propithecus</taxon>
    </lineage>
</organism>